<dbReference type="PANTHER" id="PTHR34980">
    <property type="entry name" value="INNER MEMBRANE PROTEIN-RELATED-RELATED"/>
    <property type="match status" value="1"/>
</dbReference>
<dbReference type="InterPro" id="IPR008523">
    <property type="entry name" value="DUF805"/>
</dbReference>
<keyword evidence="2" id="KW-0812">Transmembrane</keyword>
<dbReference type="PANTHER" id="PTHR34980:SF2">
    <property type="entry name" value="INNER MEMBRANE PROTEIN YHAH-RELATED"/>
    <property type="match status" value="1"/>
</dbReference>
<keyword evidence="4" id="KW-1185">Reference proteome</keyword>
<gene>
    <name evidence="3" type="primary">yhaH</name>
    <name evidence="3" type="ORF">DEVEQU_00469</name>
</gene>
<keyword evidence="2" id="KW-0472">Membrane</keyword>
<evidence type="ECO:0000256" key="1">
    <source>
        <dbReference type="SAM" id="MobiDB-lite"/>
    </source>
</evidence>
<sequence length="212" mass="23439">MNAYIYGMRNFVTFTGRATRAQFWQFVLVVVIMLLAALFLDEMFNDNPFQPRRWLTVIVGVVHFLPFLAFAIRRLHDTDRSGWWYLVNGVPFGQLIFIVFTLIPSTPGPNRYGPPVPNNAPGASWNSFGDAGQAMSQNPYAVAPAAHPMPSTAKVNPVTPMPPASTRPPTATPASDNDLVSQLERLAGLRTLGELTDEEFAAAKTKLIARYT</sequence>
<protein>
    <submittedName>
        <fullName evidence="3">Inner membrane protein YhaH</fullName>
    </submittedName>
</protein>
<feature type="transmembrane region" description="Helical" evidence="2">
    <location>
        <begin position="83"/>
        <end position="103"/>
    </location>
</feature>
<dbReference type="Proteomes" id="UP000268844">
    <property type="component" value="Unassembled WGS sequence"/>
</dbReference>
<dbReference type="GO" id="GO:0005886">
    <property type="term" value="C:plasma membrane"/>
    <property type="evidence" value="ECO:0007669"/>
    <property type="project" value="TreeGrafter"/>
</dbReference>
<evidence type="ECO:0000256" key="2">
    <source>
        <dbReference type="SAM" id="Phobius"/>
    </source>
</evidence>
<name>A0A447I7I6_9HYPH</name>
<dbReference type="AlphaFoldDB" id="A0A447I7I6"/>
<accession>A0A447I7I6</accession>
<organism evidence="3 4">
    <name type="scientific">Devosia equisanguinis</name>
    <dbReference type="NCBI Taxonomy" id="2490941"/>
    <lineage>
        <taxon>Bacteria</taxon>
        <taxon>Pseudomonadati</taxon>
        <taxon>Pseudomonadota</taxon>
        <taxon>Alphaproteobacteria</taxon>
        <taxon>Hyphomicrobiales</taxon>
        <taxon>Devosiaceae</taxon>
        <taxon>Devosia</taxon>
    </lineage>
</organism>
<reference evidence="3 4" key="1">
    <citation type="submission" date="2018-12" db="EMBL/GenBank/DDBJ databases">
        <authorList>
            <person name="Criscuolo A."/>
        </authorList>
    </citation>
    <scope>NUCLEOTIDE SEQUENCE [LARGE SCALE GENOMIC DNA]</scope>
    <source>
        <strain evidence="3">ACIP1116281</strain>
    </source>
</reference>
<feature type="region of interest" description="Disordered" evidence="1">
    <location>
        <begin position="151"/>
        <end position="176"/>
    </location>
</feature>
<dbReference type="EMBL" id="UZWD01000006">
    <property type="protein sequence ID" value="VDS03348.1"/>
    <property type="molecule type" value="Genomic_DNA"/>
</dbReference>
<feature type="transmembrane region" description="Helical" evidence="2">
    <location>
        <begin position="21"/>
        <end position="40"/>
    </location>
</feature>
<feature type="transmembrane region" description="Helical" evidence="2">
    <location>
        <begin position="52"/>
        <end position="71"/>
    </location>
</feature>
<evidence type="ECO:0000313" key="4">
    <source>
        <dbReference type="Proteomes" id="UP000268844"/>
    </source>
</evidence>
<evidence type="ECO:0000313" key="3">
    <source>
        <dbReference type="EMBL" id="VDS03348.1"/>
    </source>
</evidence>
<proteinExistence type="predicted"/>
<dbReference type="OrthoDB" id="9812349at2"/>
<dbReference type="Pfam" id="PF05656">
    <property type="entry name" value="DUF805"/>
    <property type="match status" value="1"/>
</dbReference>
<keyword evidence="2" id="KW-1133">Transmembrane helix</keyword>